<protein>
    <submittedName>
        <fullName evidence="1">Uncharacterized protein</fullName>
    </submittedName>
</protein>
<comment type="caution">
    <text evidence="1">The sequence shown here is derived from an EMBL/GenBank/DDBJ whole genome shotgun (WGS) entry which is preliminary data.</text>
</comment>
<dbReference type="EMBL" id="CM045764">
    <property type="protein sequence ID" value="KAI8008722.1"/>
    <property type="molecule type" value="Genomic_DNA"/>
</dbReference>
<dbReference type="Proteomes" id="UP001060215">
    <property type="component" value="Chromosome 7"/>
</dbReference>
<accession>A0ACC0H7C8</accession>
<name>A0ACC0H7C8_9ERIC</name>
<evidence type="ECO:0000313" key="1">
    <source>
        <dbReference type="EMBL" id="KAI8008722.1"/>
    </source>
</evidence>
<organism evidence="1 2">
    <name type="scientific">Camellia lanceoleosa</name>
    <dbReference type="NCBI Taxonomy" id="1840588"/>
    <lineage>
        <taxon>Eukaryota</taxon>
        <taxon>Viridiplantae</taxon>
        <taxon>Streptophyta</taxon>
        <taxon>Embryophyta</taxon>
        <taxon>Tracheophyta</taxon>
        <taxon>Spermatophyta</taxon>
        <taxon>Magnoliopsida</taxon>
        <taxon>eudicotyledons</taxon>
        <taxon>Gunneridae</taxon>
        <taxon>Pentapetalae</taxon>
        <taxon>asterids</taxon>
        <taxon>Ericales</taxon>
        <taxon>Theaceae</taxon>
        <taxon>Camellia</taxon>
    </lineage>
</organism>
<reference evidence="1 2" key="1">
    <citation type="journal article" date="2022" name="Plant J.">
        <title>Chromosome-level genome of Camellia lanceoleosa provides a valuable resource for understanding genome evolution and self-incompatibility.</title>
        <authorList>
            <person name="Gong W."/>
            <person name="Xiao S."/>
            <person name="Wang L."/>
            <person name="Liao Z."/>
            <person name="Chang Y."/>
            <person name="Mo W."/>
            <person name="Hu G."/>
            <person name="Li W."/>
            <person name="Zhao G."/>
            <person name="Zhu H."/>
            <person name="Hu X."/>
            <person name="Ji K."/>
            <person name="Xiang X."/>
            <person name="Song Q."/>
            <person name="Yuan D."/>
            <person name="Jin S."/>
            <person name="Zhang L."/>
        </authorList>
    </citation>
    <scope>NUCLEOTIDE SEQUENCE [LARGE SCALE GENOMIC DNA]</scope>
    <source>
        <strain evidence="1">SQ_2022a</strain>
    </source>
</reference>
<evidence type="ECO:0000313" key="2">
    <source>
        <dbReference type="Proteomes" id="UP001060215"/>
    </source>
</evidence>
<keyword evidence="2" id="KW-1185">Reference proteome</keyword>
<proteinExistence type="predicted"/>
<gene>
    <name evidence="1" type="ORF">LOK49_LG07G00878</name>
</gene>
<sequence>MKCALIVPRPPPPTLPPLPPLPLPSFLLNLAAVIVSFFFLFFSAIAATQPLLYYMKPRQFDSTAIKTKNKRVWSEELGIDRK</sequence>